<evidence type="ECO:0000256" key="21">
    <source>
        <dbReference type="SAM" id="MobiDB-lite"/>
    </source>
</evidence>
<evidence type="ECO:0000256" key="11">
    <source>
        <dbReference type="ARBA" id="ARBA00023006"/>
    </source>
</evidence>
<evidence type="ECO:0000256" key="3">
    <source>
        <dbReference type="ARBA" id="ARBA00004511"/>
    </source>
</evidence>
<keyword evidence="8" id="KW-0597">Phosphoprotein</keyword>
<comment type="catalytic activity">
    <reaction evidence="19">
        <text>a 1,2-diacyl-sn-glycero-3-phosphocholine(in) = a 1,2-diacyl-sn-glycero-3-phosphocholine(out)</text>
        <dbReference type="Rhea" id="RHEA:38571"/>
        <dbReference type="ChEBI" id="CHEBI:57643"/>
    </reaction>
</comment>
<comment type="catalytic activity">
    <reaction evidence="17">
        <text>a 1,2-diacyl-sn-glycero-3-phosphoethanolamine(in) = a 1,2-diacyl-sn-glycero-3-phosphoethanolamine(out)</text>
        <dbReference type="Rhea" id="RHEA:38895"/>
        <dbReference type="ChEBI" id="CHEBI:64612"/>
    </reaction>
</comment>
<keyword evidence="10 20" id="KW-1133">Transmembrane helix</keyword>
<comment type="subcellular location">
    <subcellularLocation>
        <location evidence="1">Cytoplasmic vesicle membrane</location>
        <topology evidence="1">Multi-pass membrane protein</topology>
    </subcellularLocation>
    <subcellularLocation>
        <location evidence="2">Endoplasmic reticulum membrane</location>
        <topology evidence="2">Multi-pass membrane protein</topology>
    </subcellularLocation>
    <subcellularLocation>
        <location evidence="4">Golgi apparatus membrane</location>
        <topology evidence="4">Multi-pass membrane protein</topology>
    </subcellularLocation>
    <subcellularLocation>
        <location evidence="3 20">Preautophagosomal structure membrane</location>
        <topology evidence="3 20">Multi-pass membrane protein</topology>
    </subcellularLocation>
</comment>
<evidence type="ECO:0000256" key="13">
    <source>
        <dbReference type="ARBA" id="ARBA00023055"/>
    </source>
</evidence>
<sequence length="888" mass="103462">MSDFQASDTFLSRVFGLHSVYNQINDNYQYYDDEEEQTNGAYDSPRKGGNPNLLDSESDSDSEFGDGDGEDSQFHNDSIDPFRTAGSVREFNQTKSMGQKDFGVKSVSFPKEISSGNRAFINEDAEAGPSYTAPNQRQQQQPPQQSQRKPASPPPNIGAVAFELPLYHKKPAPEQNNPSLQTIYQRKNRSFVIPPKERALYLWANITNMDEFLNDIYYYYRGNGYLNIAMTRIVDLFTLVFVLGFTIFLKYGIDYDLFLNRTNPLTLKDLIKPSFDIPLTVKFLLFGFTCYIILRLVQLYFDLSYKLKEIRNFYKHLINIPDDNELMTISWSTIVERLMLLKDYNGLTTTNDPHYLNDLSSKVRLDAHDIANRIMRKENYMIGLINKNVLDLSIKIPLINYQINPLTRTLEWNLQLCINNFVFNKHGQINGNILKEVNRNKLAAELRSRFQMSAIINLILCPFIVTYFVLLYFFKYFNEYKTNPGSIFGLRQYTPLAEWKLREFNELQHFFMKRLQLSIGPANTYINQFPRGFLTYNLMKLVNFVSGSFMAILVIYGLWFDDEEHSFWSFELTENKSSLFYISIFGTIWAVTNNATNSVPNEDSHTSFFYDPEASLRYVSQFTHYLPSSWNGKLHTVEVKNEFCELFNLKIVTILNELMSLVLTPFILWFNISNVSSLIIDFYRDYSIHVDGLGYVCYYAMFNFEEKDKNMMFDLNKRKRSSTKRTSKHRDGATNEVELDLLKKRKAKAKKSDGESSESEGDDDQDLKYDSYQDEKMIKSYMYFLESYDDKKRKVKPNQHQSQYQNQYTGNSDAGTSPKSNTHRKRKAKMVHEEPKLSSSHLQSLGPEMMESMYNINYKFDDSDEPQTQKSGVLGMLNQFYKHSDIGR</sequence>
<protein>
    <recommendedName>
        <fullName evidence="6 20">Autophagy-related protein 9</fullName>
    </recommendedName>
</protein>
<name>A0ABP0EBE8_9ASCO</name>
<feature type="region of interest" description="Disordered" evidence="21">
    <location>
        <begin position="31"/>
        <end position="84"/>
    </location>
</feature>
<accession>A0ABP0EBE8</accession>
<feature type="region of interest" description="Disordered" evidence="21">
    <location>
        <begin position="746"/>
        <end position="769"/>
    </location>
</feature>
<evidence type="ECO:0000256" key="5">
    <source>
        <dbReference type="ARBA" id="ARBA00006185"/>
    </source>
</evidence>
<evidence type="ECO:0000256" key="17">
    <source>
        <dbReference type="ARBA" id="ARBA00024615"/>
    </source>
</evidence>
<proteinExistence type="inferred from homology"/>
<evidence type="ECO:0000256" key="6">
    <source>
        <dbReference type="ARBA" id="ARBA00018074"/>
    </source>
</evidence>
<reference evidence="22 23" key="1">
    <citation type="submission" date="2024-01" db="EMBL/GenBank/DDBJ databases">
        <authorList>
            <consortium name="Genoscope - CEA"/>
            <person name="William W."/>
        </authorList>
    </citation>
    <scope>NUCLEOTIDE SEQUENCE [LARGE SCALE GENOMIC DNA]</scope>
    <source>
        <strain evidence="22 23">29B2s-10</strain>
    </source>
</reference>
<keyword evidence="11 20" id="KW-0072">Autophagy</keyword>
<evidence type="ECO:0000256" key="4">
    <source>
        <dbReference type="ARBA" id="ARBA00004653"/>
    </source>
</evidence>
<dbReference type="Pfam" id="PF04109">
    <property type="entry name" value="ATG9"/>
    <property type="match status" value="1"/>
</dbReference>
<comment type="function">
    <text evidence="20">Phospholipid scramblase involved in autophagy. Cycles between the preautophagosomal structure/phagophore assembly site (PAS) and the cytoplasmic vesicle pool and supplies membrane for the growing autophagosome. Lipid scramblase activity plays a key role in preautophagosomal structure/phagophore assembly by distributing the phospholipids that arrive through ATG2 from the cytoplasmic to the luminal leaflet of the bilayer, thereby driving autophagosomal membrane expansion.</text>
</comment>
<evidence type="ECO:0000256" key="16">
    <source>
        <dbReference type="ARBA" id="ARBA00024479"/>
    </source>
</evidence>
<dbReference type="Proteomes" id="UP001497600">
    <property type="component" value="Chromosome B"/>
</dbReference>
<keyword evidence="7 20" id="KW-0813">Transport</keyword>
<dbReference type="PANTHER" id="PTHR13038:SF10">
    <property type="entry name" value="AUTOPHAGY-RELATED PROTEIN 9"/>
    <property type="match status" value="1"/>
</dbReference>
<dbReference type="PANTHER" id="PTHR13038">
    <property type="entry name" value="APG9 AUTOPHAGY 9"/>
    <property type="match status" value="1"/>
</dbReference>
<keyword evidence="23" id="KW-1185">Reference proteome</keyword>
<evidence type="ECO:0000313" key="23">
    <source>
        <dbReference type="Proteomes" id="UP001497600"/>
    </source>
</evidence>
<evidence type="ECO:0000256" key="10">
    <source>
        <dbReference type="ARBA" id="ARBA00022989"/>
    </source>
</evidence>
<feature type="transmembrane region" description="Helical" evidence="20">
    <location>
        <begin position="283"/>
        <end position="301"/>
    </location>
</feature>
<comment type="catalytic activity">
    <reaction evidence="18">
        <text>a 1,2-diacyl-sn-glycero-3-phospho-(1D-myo-inositol-3-phosphate)(in) = a 1,2-diacyl-sn-glycero-3-phospho-(1D-myo-inositol-3-phosphate)(out)</text>
        <dbReference type="Rhea" id="RHEA:67920"/>
        <dbReference type="ChEBI" id="CHEBI:58088"/>
    </reaction>
</comment>
<evidence type="ECO:0000256" key="2">
    <source>
        <dbReference type="ARBA" id="ARBA00004477"/>
    </source>
</evidence>
<evidence type="ECO:0000256" key="15">
    <source>
        <dbReference type="ARBA" id="ARBA00023329"/>
    </source>
</evidence>
<feature type="compositionally biased region" description="Polar residues" evidence="21">
    <location>
        <begin position="798"/>
        <end position="820"/>
    </location>
</feature>
<keyword evidence="15" id="KW-0968">Cytoplasmic vesicle</keyword>
<feature type="transmembrane region" description="Helical" evidence="20">
    <location>
        <begin position="454"/>
        <end position="474"/>
    </location>
</feature>
<comment type="caution">
    <text evidence="20">Lacks conserved residue(s) required for the propagation of feature annotation.</text>
</comment>
<evidence type="ECO:0000256" key="7">
    <source>
        <dbReference type="ARBA" id="ARBA00022448"/>
    </source>
</evidence>
<feature type="compositionally biased region" description="Low complexity" evidence="21">
    <location>
        <begin position="133"/>
        <end position="150"/>
    </location>
</feature>
<feature type="region of interest" description="Disordered" evidence="21">
    <location>
        <begin position="792"/>
        <end position="841"/>
    </location>
</feature>
<feature type="compositionally biased region" description="Acidic residues" evidence="21">
    <location>
        <begin position="755"/>
        <end position="765"/>
    </location>
</feature>
<feature type="transmembrane region" description="Helical" evidence="20">
    <location>
        <begin position="541"/>
        <end position="560"/>
    </location>
</feature>
<keyword evidence="12" id="KW-0333">Golgi apparatus</keyword>
<evidence type="ECO:0000313" key="22">
    <source>
        <dbReference type="EMBL" id="CAK7897711.1"/>
    </source>
</evidence>
<feature type="compositionally biased region" description="Acidic residues" evidence="21">
    <location>
        <begin position="56"/>
        <end position="71"/>
    </location>
</feature>
<dbReference type="EMBL" id="OZ004254">
    <property type="protein sequence ID" value="CAK7897711.1"/>
    <property type="molecule type" value="Genomic_DNA"/>
</dbReference>
<evidence type="ECO:0000256" key="20">
    <source>
        <dbReference type="RuleBase" id="RU364027"/>
    </source>
</evidence>
<organism evidence="22 23">
    <name type="scientific">[Candida] anglica</name>
    <dbReference type="NCBI Taxonomy" id="148631"/>
    <lineage>
        <taxon>Eukaryota</taxon>
        <taxon>Fungi</taxon>
        <taxon>Dikarya</taxon>
        <taxon>Ascomycota</taxon>
        <taxon>Saccharomycotina</taxon>
        <taxon>Pichiomycetes</taxon>
        <taxon>Debaryomycetaceae</taxon>
        <taxon>Kurtzmaniella</taxon>
    </lineage>
</organism>
<feature type="transmembrane region" description="Helical" evidence="20">
    <location>
        <begin position="233"/>
        <end position="253"/>
    </location>
</feature>
<feature type="region of interest" description="Disordered" evidence="21">
    <location>
        <begin position="127"/>
        <end position="155"/>
    </location>
</feature>
<evidence type="ECO:0000256" key="1">
    <source>
        <dbReference type="ARBA" id="ARBA00004439"/>
    </source>
</evidence>
<comment type="catalytic activity">
    <reaction evidence="16">
        <text>a 1,2-diacyl-sn-glycero-3-phospho-L-serine(in) = a 1,2-diacyl-sn-glycero-3-phospho-L-serine(out)</text>
        <dbReference type="Rhea" id="RHEA:38663"/>
        <dbReference type="ChEBI" id="CHEBI:57262"/>
    </reaction>
</comment>
<evidence type="ECO:0000256" key="18">
    <source>
        <dbReference type="ARBA" id="ARBA00024621"/>
    </source>
</evidence>
<evidence type="ECO:0000256" key="19">
    <source>
        <dbReference type="ARBA" id="ARBA00024631"/>
    </source>
</evidence>
<evidence type="ECO:0000256" key="12">
    <source>
        <dbReference type="ARBA" id="ARBA00023034"/>
    </source>
</evidence>
<gene>
    <name evidence="22" type="primary">ATG9</name>
    <name evidence="22" type="ORF">CAAN4_B11012</name>
</gene>
<comment type="similarity">
    <text evidence="5 20">Belongs to the ATG9 family.</text>
</comment>
<evidence type="ECO:0000256" key="9">
    <source>
        <dbReference type="ARBA" id="ARBA00022692"/>
    </source>
</evidence>
<keyword evidence="14 20" id="KW-0472">Membrane</keyword>
<evidence type="ECO:0000256" key="8">
    <source>
        <dbReference type="ARBA" id="ARBA00022553"/>
    </source>
</evidence>
<evidence type="ECO:0000256" key="14">
    <source>
        <dbReference type="ARBA" id="ARBA00023136"/>
    </source>
</evidence>
<keyword evidence="9 20" id="KW-0812">Transmembrane</keyword>
<dbReference type="InterPro" id="IPR007241">
    <property type="entry name" value="Autophagy-rel_prot_9"/>
</dbReference>
<keyword evidence="13 20" id="KW-0445">Lipid transport</keyword>